<evidence type="ECO:0000313" key="2">
    <source>
        <dbReference type="EMBL" id="GAA0938315.1"/>
    </source>
</evidence>
<dbReference type="SUPFAM" id="SSF82784">
    <property type="entry name" value="OsmC-like"/>
    <property type="match status" value="1"/>
</dbReference>
<accession>A0ABP4AQE5</accession>
<comment type="caution">
    <text evidence="2">The sequence shown here is derived from an EMBL/GenBank/DDBJ whole genome shotgun (WGS) entry which is preliminary data.</text>
</comment>
<dbReference type="InterPro" id="IPR003718">
    <property type="entry name" value="OsmC/Ohr_fam"/>
</dbReference>
<organism evidence="2 3">
    <name type="scientific">Kribbella koreensis</name>
    <dbReference type="NCBI Taxonomy" id="57909"/>
    <lineage>
        <taxon>Bacteria</taxon>
        <taxon>Bacillati</taxon>
        <taxon>Actinomycetota</taxon>
        <taxon>Actinomycetes</taxon>
        <taxon>Propionibacteriales</taxon>
        <taxon>Kribbellaceae</taxon>
        <taxon>Kribbella</taxon>
    </lineage>
</organism>
<protein>
    <submittedName>
        <fullName evidence="2">OsmC family protein</fullName>
    </submittedName>
</protein>
<gene>
    <name evidence="2" type="ORF">GCM10009554_27220</name>
</gene>
<evidence type="ECO:0000313" key="3">
    <source>
        <dbReference type="Proteomes" id="UP001500542"/>
    </source>
</evidence>
<dbReference type="Pfam" id="PF02566">
    <property type="entry name" value="OsmC"/>
    <property type="match status" value="1"/>
</dbReference>
<sequence length="134" mass="14330">MIVTGTSDWHGPFKQGKGSLSTTTGTLRDAAYTYASRFDGAAGAIPEELLATGHAGCFNHALANISDHHDLTVDYVHTSVALTMATDDHGPSIAGIHLTVEAKVRARRRRSSPRSPKEPAHGAPSPKPSRYRSR</sequence>
<dbReference type="InterPro" id="IPR052707">
    <property type="entry name" value="OsmC_Ohr_Peroxiredoxin"/>
</dbReference>
<dbReference type="PANTHER" id="PTHR42830">
    <property type="entry name" value="OSMOTICALLY INDUCIBLE FAMILY PROTEIN"/>
    <property type="match status" value="1"/>
</dbReference>
<proteinExistence type="predicted"/>
<dbReference type="EMBL" id="BAAAHK010000006">
    <property type="protein sequence ID" value="GAA0938315.1"/>
    <property type="molecule type" value="Genomic_DNA"/>
</dbReference>
<evidence type="ECO:0000256" key="1">
    <source>
        <dbReference type="SAM" id="MobiDB-lite"/>
    </source>
</evidence>
<dbReference type="InterPro" id="IPR015946">
    <property type="entry name" value="KH_dom-like_a/b"/>
</dbReference>
<keyword evidence="3" id="KW-1185">Reference proteome</keyword>
<dbReference type="InterPro" id="IPR019904">
    <property type="entry name" value="Peroxiredoxin_OsmC"/>
</dbReference>
<reference evidence="3" key="1">
    <citation type="journal article" date="2019" name="Int. J. Syst. Evol. Microbiol.">
        <title>The Global Catalogue of Microorganisms (GCM) 10K type strain sequencing project: providing services to taxonomists for standard genome sequencing and annotation.</title>
        <authorList>
            <consortium name="The Broad Institute Genomics Platform"/>
            <consortium name="The Broad Institute Genome Sequencing Center for Infectious Disease"/>
            <person name="Wu L."/>
            <person name="Ma J."/>
        </authorList>
    </citation>
    <scope>NUCLEOTIDE SEQUENCE [LARGE SCALE GENOMIC DNA]</scope>
    <source>
        <strain evidence="3">JCM 10977</strain>
    </source>
</reference>
<name>A0ABP4AQE5_9ACTN</name>
<dbReference type="Proteomes" id="UP001500542">
    <property type="component" value="Unassembled WGS sequence"/>
</dbReference>
<feature type="region of interest" description="Disordered" evidence="1">
    <location>
        <begin position="102"/>
        <end position="134"/>
    </location>
</feature>
<dbReference type="Gene3D" id="3.30.300.20">
    <property type="match status" value="1"/>
</dbReference>
<dbReference type="NCBIfam" id="TIGR03562">
    <property type="entry name" value="osmo_induc_OsmC"/>
    <property type="match status" value="1"/>
</dbReference>
<dbReference type="InterPro" id="IPR036102">
    <property type="entry name" value="OsmC/Ohrsf"/>
</dbReference>
<dbReference type="PANTHER" id="PTHR42830:SF1">
    <property type="entry name" value="OSMOTICALLY INDUCIBLE FAMILY PROTEIN"/>
    <property type="match status" value="1"/>
</dbReference>